<organism evidence="1">
    <name type="scientific">marine sediment metagenome</name>
    <dbReference type="NCBI Taxonomy" id="412755"/>
    <lineage>
        <taxon>unclassified sequences</taxon>
        <taxon>metagenomes</taxon>
        <taxon>ecological metagenomes</taxon>
    </lineage>
</organism>
<sequence>YGNIYDEPTLGERDTTPFYHFIQDNIGKLWGPDGHNIGVQAVTSIYGQTHIEKAKAEGILLNINNIKKSGYIFFDAYHDNTARGGEREYMLAVIAPMINYFQSLKLKKILIDISHRINNKKKYNKNNYWNLIVEVLLDS</sequence>
<reference evidence="1" key="1">
    <citation type="journal article" date="2014" name="Front. Microbiol.">
        <title>High frequency of phylogenetically diverse reductive dehalogenase-homologous genes in deep subseafloor sedimentary metagenomes.</title>
        <authorList>
            <person name="Kawai M."/>
            <person name="Futagami T."/>
            <person name="Toyoda A."/>
            <person name="Takaki Y."/>
            <person name="Nishi S."/>
            <person name="Hori S."/>
            <person name="Arai W."/>
            <person name="Tsubouchi T."/>
            <person name="Morono Y."/>
            <person name="Uchiyama I."/>
            <person name="Ito T."/>
            <person name="Fujiyama A."/>
            <person name="Inagaki F."/>
            <person name="Takami H."/>
        </authorList>
    </citation>
    <scope>NUCLEOTIDE SEQUENCE</scope>
    <source>
        <strain evidence="1">Expedition CK06-06</strain>
    </source>
</reference>
<proteinExistence type="predicted"/>
<accession>X1CUF7</accession>
<name>X1CUF7_9ZZZZ</name>
<gene>
    <name evidence="1" type="ORF">S01H4_28716</name>
</gene>
<comment type="caution">
    <text evidence="1">The sequence shown here is derived from an EMBL/GenBank/DDBJ whole genome shotgun (WGS) entry which is preliminary data.</text>
</comment>
<dbReference type="AlphaFoldDB" id="X1CUF7"/>
<evidence type="ECO:0000313" key="1">
    <source>
        <dbReference type="EMBL" id="GAG87836.1"/>
    </source>
</evidence>
<dbReference type="EMBL" id="BART01014365">
    <property type="protein sequence ID" value="GAG87836.1"/>
    <property type="molecule type" value="Genomic_DNA"/>
</dbReference>
<feature type="non-terminal residue" evidence="1">
    <location>
        <position position="1"/>
    </location>
</feature>
<protein>
    <submittedName>
        <fullName evidence="1">Uncharacterized protein</fullName>
    </submittedName>
</protein>